<evidence type="ECO:0000259" key="2">
    <source>
        <dbReference type="PROSITE" id="PS50240"/>
    </source>
</evidence>
<protein>
    <recommendedName>
        <fullName evidence="2">Peptidase S1 domain-containing protein</fullName>
    </recommendedName>
</protein>
<dbReference type="Gene3D" id="2.40.10.10">
    <property type="entry name" value="Trypsin-like serine proteases"/>
    <property type="match status" value="1"/>
</dbReference>
<dbReference type="InterPro" id="IPR028994">
    <property type="entry name" value="Integrin_alpha_N"/>
</dbReference>
<dbReference type="InterPro" id="IPR001314">
    <property type="entry name" value="Peptidase_S1A"/>
</dbReference>
<dbReference type="GO" id="GO:0006508">
    <property type="term" value="P:proteolysis"/>
    <property type="evidence" value="ECO:0007669"/>
    <property type="project" value="InterPro"/>
</dbReference>
<dbReference type="SUPFAM" id="SSF69318">
    <property type="entry name" value="Integrin alpha N-terminal domain"/>
    <property type="match status" value="1"/>
</dbReference>
<dbReference type="PANTHER" id="PTHR24260">
    <property type="match status" value="1"/>
</dbReference>
<dbReference type="EMBL" id="PYBV01000035">
    <property type="protein sequence ID" value="PYC66338.1"/>
    <property type="molecule type" value="Genomic_DNA"/>
</dbReference>
<proteinExistence type="predicted"/>
<dbReference type="SUPFAM" id="SSF50494">
    <property type="entry name" value="Trypsin-like serine proteases"/>
    <property type="match status" value="1"/>
</dbReference>
<dbReference type="AlphaFoldDB" id="A0A318NDN9"/>
<dbReference type="Proteomes" id="UP000248333">
    <property type="component" value="Unassembled WGS sequence"/>
</dbReference>
<accession>A0A318NDN9</accession>
<dbReference type="InterPro" id="IPR051333">
    <property type="entry name" value="CLIP_Serine_Protease"/>
</dbReference>
<dbReference type="PANTHER" id="PTHR24260:SF136">
    <property type="entry name" value="GH08193P-RELATED"/>
    <property type="match status" value="1"/>
</dbReference>
<comment type="caution">
    <text evidence="3">The sequence shown here is derived from an EMBL/GenBank/DDBJ whole genome shotgun (WGS) entry which is preliminary data.</text>
</comment>
<name>A0A318NDN9_9ACTN</name>
<dbReference type="Pfam" id="PF13517">
    <property type="entry name" value="FG-GAP_3"/>
    <property type="match status" value="2"/>
</dbReference>
<sequence length="665" mass="69981">MYDCAQSRPRSTGATSFTTPGAGVPCATADYVSAAPRAVAAFRRTSSLTPVRAAQRPCSPIQKGSFVSSSNRRRAVQAGLLAVTLAAGFLNAAPAQAVTGGAPVTDGSFAFVAKVEVGSMERSCSGSLVDPWWVLTAKSCFSFDGQAVVAGKPTKPTTVTVGRPDLTKSTGAVVPAFRIVPHATRDLVLVRLSRRVDVTPVALGAAPVVGEQLTGAGFGRTATTWVPDQLHGGSFAVQAVGTSTLDILGSGQTGICRGDLGGPTVRVVSGKPQLVGVHHASWQGGCLAETETRRDAVDSRVDDLASWFAATMPQGVATDAYEDLNFLYTYDPGEAAPMTFNANSTGGFPGPIGSWKSTEQRYDRDRVKVFNDDFDGDGIKDVVALSTAADGSFAIDTFITQADGKYGAPLRSWTAAAGWGHLGAMKMASGDFNGDGRADLTAFYGYKSGTGDEAWINWIARPDGGFDAPSTVWQASDFGNWNSVSVFAGDVNGDGRADASLFYAYATGAMSIITWPGQTDGKFGTPYNSWTTPADKPFGALSAMKLADGDFNGDGRGDVAVLYNYGGSHTGLHTWTGRADGTFNAPVASWSSTSFGQFAKMKLATGDYNGDKRDDLGVLYWYADDSLGMHTFTSTTSGGFNAPFGTWLNRPRTFGWWVNVRFDGE</sequence>
<dbReference type="SMART" id="SM00020">
    <property type="entry name" value="Tryp_SPc"/>
    <property type="match status" value="1"/>
</dbReference>
<dbReference type="Pfam" id="PF00089">
    <property type="entry name" value="Trypsin"/>
    <property type="match status" value="1"/>
</dbReference>
<feature type="domain" description="Peptidase S1" evidence="2">
    <location>
        <begin position="98"/>
        <end position="313"/>
    </location>
</feature>
<organism evidence="3 4">
    <name type="scientific">Micromonospora arborensis</name>
    <dbReference type="NCBI Taxonomy" id="2116518"/>
    <lineage>
        <taxon>Bacteria</taxon>
        <taxon>Bacillati</taxon>
        <taxon>Actinomycetota</taxon>
        <taxon>Actinomycetes</taxon>
        <taxon>Micromonosporales</taxon>
        <taxon>Micromonosporaceae</taxon>
        <taxon>Micromonospora</taxon>
    </lineage>
</organism>
<dbReference type="InterPro" id="IPR001254">
    <property type="entry name" value="Trypsin_dom"/>
</dbReference>
<dbReference type="GO" id="GO:0004252">
    <property type="term" value="F:serine-type endopeptidase activity"/>
    <property type="evidence" value="ECO:0007669"/>
    <property type="project" value="InterPro"/>
</dbReference>
<evidence type="ECO:0000256" key="1">
    <source>
        <dbReference type="ARBA" id="ARBA00022729"/>
    </source>
</evidence>
<dbReference type="PRINTS" id="PR00722">
    <property type="entry name" value="CHYMOTRYPSIN"/>
</dbReference>
<keyword evidence="4" id="KW-1185">Reference proteome</keyword>
<dbReference type="InterPro" id="IPR043504">
    <property type="entry name" value="Peptidase_S1_PA_chymotrypsin"/>
</dbReference>
<keyword evidence="1" id="KW-0732">Signal</keyword>
<reference evidence="3 4" key="1">
    <citation type="submission" date="2018-03" db="EMBL/GenBank/DDBJ databases">
        <title>Bioinformatic expansion and discovery of thiopeptide antibiotics.</title>
        <authorList>
            <person name="Schwalen C.J."/>
            <person name="Hudson G.A."/>
            <person name="Mitchell D.A."/>
        </authorList>
    </citation>
    <scope>NUCLEOTIDE SEQUENCE [LARGE SCALE GENOMIC DNA]</scope>
    <source>
        <strain evidence="3 4">NRRL 8041</strain>
    </source>
</reference>
<dbReference type="OrthoDB" id="9815928at2"/>
<dbReference type="InterPro" id="IPR009003">
    <property type="entry name" value="Peptidase_S1_PA"/>
</dbReference>
<dbReference type="Gene3D" id="2.40.128.340">
    <property type="match status" value="5"/>
</dbReference>
<evidence type="ECO:0000313" key="3">
    <source>
        <dbReference type="EMBL" id="PYC66338.1"/>
    </source>
</evidence>
<gene>
    <name evidence="3" type="ORF">C7C45_25480</name>
</gene>
<evidence type="ECO:0000313" key="4">
    <source>
        <dbReference type="Proteomes" id="UP000248333"/>
    </source>
</evidence>
<dbReference type="InterPro" id="IPR013517">
    <property type="entry name" value="FG-GAP"/>
</dbReference>
<dbReference type="PROSITE" id="PS50240">
    <property type="entry name" value="TRYPSIN_DOM"/>
    <property type="match status" value="1"/>
</dbReference>